<proteinExistence type="predicted"/>
<accession>A0A4S4L5G2</accession>
<keyword evidence="3" id="KW-1185">Reference proteome</keyword>
<dbReference type="EMBL" id="SGPK01000310">
    <property type="protein sequence ID" value="THH04810.1"/>
    <property type="molecule type" value="Genomic_DNA"/>
</dbReference>
<organism evidence="2 3">
    <name type="scientific">Phellinidium pouzarii</name>
    <dbReference type="NCBI Taxonomy" id="167371"/>
    <lineage>
        <taxon>Eukaryota</taxon>
        <taxon>Fungi</taxon>
        <taxon>Dikarya</taxon>
        <taxon>Basidiomycota</taxon>
        <taxon>Agaricomycotina</taxon>
        <taxon>Agaricomycetes</taxon>
        <taxon>Hymenochaetales</taxon>
        <taxon>Hymenochaetaceae</taxon>
        <taxon>Phellinidium</taxon>
    </lineage>
</organism>
<feature type="region of interest" description="Disordered" evidence="1">
    <location>
        <begin position="1"/>
        <end position="79"/>
    </location>
</feature>
<dbReference type="InterPro" id="IPR029063">
    <property type="entry name" value="SAM-dependent_MTases_sf"/>
</dbReference>
<dbReference type="OrthoDB" id="2013972at2759"/>
<dbReference type="Proteomes" id="UP000308199">
    <property type="component" value="Unassembled WGS sequence"/>
</dbReference>
<dbReference type="CDD" id="cd02440">
    <property type="entry name" value="AdoMet_MTases"/>
    <property type="match status" value="1"/>
</dbReference>
<evidence type="ECO:0000313" key="3">
    <source>
        <dbReference type="Proteomes" id="UP000308199"/>
    </source>
</evidence>
<evidence type="ECO:0000313" key="2">
    <source>
        <dbReference type="EMBL" id="THH04810.1"/>
    </source>
</evidence>
<protein>
    <recommendedName>
        <fullName evidence="4">Methyltransferase domain-containing protein</fullName>
    </recommendedName>
</protein>
<reference evidence="2 3" key="1">
    <citation type="submission" date="2019-02" db="EMBL/GenBank/DDBJ databases">
        <title>Genome sequencing of the rare red list fungi Phellinidium pouzarii.</title>
        <authorList>
            <person name="Buettner E."/>
            <person name="Kellner H."/>
        </authorList>
    </citation>
    <scope>NUCLEOTIDE SEQUENCE [LARGE SCALE GENOMIC DNA]</scope>
    <source>
        <strain evidence="2 3">DSM 108285</strain>
    </source>
</reference>
<dbReference type="Gene3D" id="3.40.50.150">
    <property type="entry name" value="Vaccinia Virus protein VP39"/>
    <property type="match status" value="1"/>
</dbReference>
<sequence>MPKRYYGDIDDSGPGEDDARYASITYNSHALAQSPPAPSPAGPAYQGSGNVRVVGDGSAPTVPGMPAVRSRSSASPDDESYTYAVTPEIAETLFRDVHRRKLNTMQPVYQLLETMMRSNPVDEVLPSERKKRILDIGTGGGLRAIQIADEFPDVEVIGVDLAPIMPEMVPPNCDFELFDAQLNPYPDDPGGLVILVESEIKPLTEGKLPIEAGPRGGAPGWHAFWEQFRRCLAGNHIDTTVPTRLGSLMRATVAFDDIVAQEATVPVAFWPKGAFSVSTKRLVWLLNGVDRFLSSLDLGLLTVAQYAWMEYDYLVPAVRPLFLSYGLSEFRVKILIEDAQQDLYYPLTRPYSCVHVSQARKITSWTHFTFVTAHKNLNRLLRRAIALLGESAFTNRPQRYRSSALLPGLASGVDPALWYSQELSLTGAFDNEQLSMPDSLTNKWHPSIGSEFRLLLSSQ</sequence>
<comment type="caution">
    <text evidence="2">The sequence shown here is derived from an EMBL/GenBank/DDBJ whole genome shotgun (WGS) entry which is preliminary data.</text>
</comment>
<evidence type="ECO:0000256" key="1">
    <source>
        <dbReference type="SAM" id="MobiDB-lite"/>
    </source>
</evidence>
<gene>
    <name evidence="2" type="ORF">EW145_g5248</name>
</gene>
<name>A0A4S4L5G2_9AGAM</name>
<dbReference type="AlphaFoldDB" id="A0A4S4L5G2"/>
<dbReference type="SUPFAM" id="SSF53335">
    <property type="entry name" value="S-adenosyl-L-methionine-dependent methyltransferases"/>
    <property type="match status" value="1"/>
</dbReference>
<evidence type="ECO:0008006" key="4">
    <source>
        <dbReference type="Google" id="ProtNLM"/>
    </source>
</evidence>